<keyword evidence="3 8" id="KW-0347">Helicase</keyword>
<gene>
    <name evidence="3" type="primary">recD2</name>
    <name evidence="8" type="ORF">GIY09_05955</name>
</gene>
<dbReference type="SUPFAM" id="SSF52540">
    <property type="entry name" value="P-loop containing nucleoside triphosphate hydrolases"/>
    <property type="match status" value="1"/>
</dbReference>
<dbReference type="EMBL" id="WJQS01000004">
    <property type="protein sequence ID" value="MRI85420.1"/>
    <property type="molecule type" value="Genomic_DNA"/>
</dbReference>
<dbReference type="Gene3D" id="3.40.50.300">
    <property type="entry name" value="P-loop containing nucleotide triphosphate hydrolases"/>
    <property type="match status" value="2"/>
</dbReference>
<dbReference type="PANTHER" id="PTHR43788">
    <property type="entry name" value="DNA2/NAM7 HELICASE FAMILY MEMBER"/>
    <property type="match status" value="1"/>
</dbReference>
<dbReference type="HAMAP" id="MF_01488">
    <property type="entry name" value="RecD2"/>
    <property type="match status" value="1"/>
</dbReference>
<evidence type="ECO:0000259" key="7">
    <source>
        <dbReference type="Pfam" id="PF23139"/>
    </source>
</evidence>
<evidence type="ECO:0000256" key="3">
    <source>
        <dbReference type="HAMAP-Rule" id="MF_01488"/>
    </source>
</evidence>
<dbReference type="GO" id="GO:0006310">
    <property type="term" value="P:DNA recombination"/>
    <property type="evidence" value="ECO:0007669"/>
    <property type="project" value="InterPro"/>
</dbReference>
<dbReference type="GO" id="GO:0016787">
    <property type="term" value="F:hydrolase activity"/>
    <property type="evidence" value="ECO:0007669"/>
    <property type="project" value="UniProtKB-KW"/>
</dbReference>
<keyword evidence="3" id="KW-0238">DNA-binding</keyword>
<evidence type="ECO:0000256" key="2">
    <source>
        <dbReference type="ARBA" id="ARBA00022840"/>
    </source>
</evidence>
<dbReference type="InterPro" id="IPR006345">
    <property type="entry name" value="RecD2"/>
</dbReference>
<evidence type="ECO:0000313" key="8">
    <source>
        <dbReference type="EMBL" id="MRI85420.1"/>
    </source>
</evidence>
<dbReference type="Proteomes" id="UP000430975">
    <property type="component" value="Unassembled WGS sequence"/>
</dbReference>
<dbReference type="PANTHER" id="PTHR43788:SF6">
    <property type="entry name" value="DNA HELICASE B"/>
    <property type="match status" value="1"/>
</dbReference>
<dbReference type="Pfam" id="PF23139">
    <property type="entry name" value="OB_YrrC"/>
    <property type="match status" value="1"/>
</dbReference>
<organism evidence="8 9">
    <name type="scientific">Fundicoccus ignavus</name>
    <dbReference type="NCBI Taxonomy" id="2664442"/>
    <lineage>
        <taxon>Bacteria</taxon>
        <taxon>Bacillati</taxon>
        <taxon>Bacillota</taxon>
        <taxon>Bacilli</taxon>
        <taxon>Lactobacillales</taxon>
        <taxon>Aerococcaceae</taxon>
        <taxon>Fundicoccus</taxon>
    </lineage>
</organism>
<feature type="domain" description="ATP-dependent RecD2 DNA helicase SH3" evidence="6">
    <location>
        <begin position="591"/>
        <end position="661"/>
    </location>
</feature>
<dbReference type="GO" id="GO:0017116">
    <property type="term" value="F:single-stranded DNA helicase activity"/>
    <property type="evidence" value="ECO:0007669"/>
    <property type="project" value="TreeGrafter"/>
</dbReference>
<dbReference type="InterPro" id="IPR041451">
    <property type="entry name" value="RecD2_SH13"/>
</dbReference>
<evidence type="ECO:0000259" key="4">
    <source>
        <dbReference type="Pfam" id="PF13538"/>
    </source>
</evidence>
<dbReference type="InterPro" id="IPR029493">
    <property type="entry name" value="RecD2-like_HHH"/>
</dbReference>
<keyword evidence="9" id="KW-1185">Reference proteome</keyword>
<accession>A0A6I2GCC0</accession>
<sequence>MEVEVIERNQQAEEVIVGEVSAIFFENPSNFYKVMLVQVDSDETSLLLSDEIVCTGQFMSIHLDTPYEFFGKLTTHPKYGEQFTVTRYQQKAPTSENGLIEYLSSDRFSGIGKVLAQRIVEKLGLNAIDVIITDENSLKNITGMTKAKRTSLRNALLQHQGTERVIMQLTDWGFGPKIAEKIYNIYRSDAIERIKENPYELIEKVEGIGFQKADQLAEQLGFEALAVERLAAGIVTAVTETCMSNGDTYVSEEDALQQAQRLLESSRRQLIETDLMQEALDKTILDQMLYRVDSGLMVPSLYQAEFGIVARIKQYLSTEMVERFEESLIDEKIQEVVEITGISYDATQREALKLAISSPMSIVTGGPGTGKTTLVKGVIQLHALLHDYQIEDVKKNSDLDPIALAAPTGRAAKRMQEMTGLDASTIHRLIGYTRESSVEDFYANQIEANLLIVDEMSMVDTWLMNWLMQSIPSHTQVVFVGDKDQLPSVGPGKVFSDLIESTAIPTISLTKIYRQGQDSSIIQLAHEIREGQLPANFLEKQADRSFIQCSANQVADVVHQIVGNAIKKGFDANNLQVLAPMYKGPAGINALNQMLQELMNPPSSKKREIIHFEKKLRVGDKVLQLVNNAEEGVYNGDIGKIEGIYFGKETESRSDEIVISFDDDKELIYKKSDLDQVTLAYCCSIHKSQGSEYPLVILPLVDTYSRMLRKDLLYTAITRAQKSLVMVGNPQSFNLAVTQKQTPRQTFLSDTLRLVLANSIKATERLEQSNPVEESLEITNSESITNETKILEDDVASSELPENQAIENETMIEIELPKKTILTMENIWEIDPMIGMENLSPYDFMK</sequence>
<dbReference type="GO" id="GO:0003677">
    <property type="term" value="F:DNA binding"/>
    <property type="evidence" value="ECO:0007669"/>
    <property type="project" value="UniProtKB-UniRule"/>
</dbReference>
<dbReference type="InterPro" id="IPR027785">
    <property type="entry name" value="UvrD-like_helicase_C"/>
</dbReference>
<dbReference type="NCBIfam" id="TIGR01448">
    <property type="entry name" value="recD_rel"/>
    <property type="match status" value="1"/>
</dbReference>
<dbReference type="GO" id="GO:0043139">
    <property type="term" value="F:5'-3' DNA helicase activity"/>
    <property type="evidence" value="ECO:0007669"/>
    <property type="project" value="UniProtKB-UniRule"/>
</dbReference>
<comment type="caution">
    <text evidence="8">The sequence shown here is derived from an EMBL/GenBank/DDBJ whole genome shotgun (WGS) entry which is preliminary data.</text>
</comment>
<reference evidence="8 9" key="1">
    <citation type="submission" date="2019-11" db="EMBL/GenBank/DDBJ databases">
        <title>Characterisation of Fundicoccus ignavus gen. nov. sp. nov., a novel genus of the family Aerococcaceae isolated from bulk tank milk.</title>
        <authorList>
            <person name="Siebert A."/>
            <person name="Huptas C."/>
            <person name="Wenning M."/>
            <person name="Scherer S."/>
            <person name="Doll E.V."/>
        </authorList>
    </citation>
    <scope>NUCLEOTIDE SEQUENCE [LARGE SCALE GENOMIC DNA]</scope>
    <source>
        <strain evidence="8 9">WS4759</strain>
    </source>
</reference>
<dbReference type="GO" id="GO:0009338">
    <property type="term" value="C:exodeoxyribonuclease V complex"/>
    <property type="evidence" value="ECO:0007669"/>
    <property type="project" value="TreeGrafter"/>
</dbReference>
<dbReference type="CDD" id="cd17933">
    <property type="entry name" value="DEXSc_RecD-like"/>
    <property type="match status" value="1"/>
</dbReference>
<feature type="domain" description="UvrD-like helicase C-terminal" evidence="4">
    <location>
        <begin position="679"/>
        <end position="727"/>
    </location>
</feature>
<protein>
    <recommendedName>
        <fullName evidence="3">ATP-dependent RecD2 DNA helicase</fullName>
        <ecNumber evidence="3">5.6.2.3</ecNumber>
    </recommendedName>
    <alternativeName>
        <fullName evidence="3">DNA 5'-3' helicase subunit RecD2</fullName>
    </alternativeName>
</protein>
<keyword evidence="2 3" id="KW-0067">ATP-binding</keyword>
<dbReference type="Pfam" id="PF13538">
    <property type="entry name" value="UvrD_C_2"/>
    <property type="match status" value="1"/>
</dbReference>
<dbReference type="AlphaFoldDB" id="A0A6I2GCC0"/>
<dbReference type="Pfam" id="PF14490">
    <property type="entry name" value="HHH_RecD2"/>
    <property type="match status" value="1"/>
</dbReference>
<dbReference type="CDD" id="cd18809">
    <property type="entry name" value="SF1_C_RecD"/>
    <property type="match status" value="1"/>
</dbReference>
<comment type="catalytic activity">
    <reaction evidence="3">
        <text>ATP + H2O = ADP + phosphate + H(+)</text>
        <dbReference type="Rhea" id="RHEA:13065"/>
        <dbReference type="ChEBI" id="CHEBI:15377"/>
        <dbReference type="ChEBI" id="CHEBI:15378"/>
        <dbReference type="ChEBI" id="CHEBI:30616"/>
        <dbReference type="ChEBI" id="CHEBI:43474"/>
        <dbReference type="ChEBI" id="CHEBI:456216"/>
        <dbReference type="EC" id="5.6.2.3"/>
    </reaction>
</comment>
<keyword evidence="1 3" id="KW-0547">Nucleotide-binding</keyword>
<dbReference type="Gene3D" id="2.30.30.940">
    <property type="match status" value="1"/>
</dbReference>
<evidence type="ECO:0000259" key="5">
    <source>
        <dbReference type="Pfam" id="PF14490"/>
    </source>
</evidence>
<dbReference type="Pfam" id="PF18335">
    <property type="entry name" value="SH3_13"/>
    <property type="match status" value="1"/>
</dbReference>
<dbReference type="InterPro" id="IPR055446">
    <property type="entry name" value="RecD2_N_OB"/>
</dbReference>
<dbReference type="GO" id="GO:0005524">
    <property type="term" value="F:ATP binding"/>
    <property type="evidence" value="ECO:0007669"/>
    <property type="project" value="UniProtKB-UniRule"/>
</dbReference>
<dbReference type="InterPro" id="IPR027417">
    <property type="entry name" value="P-loop_NTPase"/>
</dbReference>
<dbReference type="Gene3D" id="1.10.10.2220">
    <property type="match status" value="1"/>
</dbReference>
<feature type="domain" description="ATP-dependent RecD2 DNA helicase OB-fold" evidence="7">
    <location>
        <begin position="14"/>
        <end position="93"/>
    </location>
</feature>
<keyword evidence="3" id="KW-0413">Isomerase</keyword>
<dbReference type="EC" id="5.6.2.3" evidence="3"/>
<evidence type="ECO:0000259" key="6">
    <source>
        <dbReference type="Pfam" id="PF18335"/>
    </source>
</evidence>
<comment type="function">
    <text evidence="3">DNA-dependent ATPase and ATP-dependent 5'-3' DNA helicase. Has no activity on blunt DNA or DNA with 3'-overhangs, requires at least 10 bases of 5'-ssDNA for helicase activity.</text>
</comment>
<evidence type="ECO:0000313" key="9">
    <source>
        <dbReference type="Proteomes" id="UP000430975"/>
    </source>
</evidence>
<dbReference type="InterPro" id="IPR050534">
    <property type="entry name" value="Coronavir_polyprotein_1ab"/>
</dbReference>
<proteinExistence type="inferred from homology"/>
<feature type="domain" description="ATP-dependent RecD2 DNA helicase-like helix-hairpin-helix" evidence="5">
    <location>
        <begin position="159"/>
        <end position="249"/>
    </location>
</feature>
<keyword evidence="3" id="KW-0378">Hydrolase</keyword>
<feature type="binding site" evidence="3">
    <location>
        <begin position="368"/>
        <end position="372"/>
    </location>
    <ligand>
        <name>ATP</name>
        <dbReference type="ChEBI" id="CHEBI:30616"/>
    </ligand>
</feature>
<evidence type="ECO:0000256" key="1">
    <source>
        <dbReference type="ARBA" id="ARBA00022741"/>
    </source>
</evidence>
<comment type="similarity">
    <text evidence="3">Belongs to the RecD family. RecD2 subfamily.</text>
</comment>
<dbReference type="Pfam" id="PF13604">
    <property type="entry name" value="AAA_30"/>
    <property type="match status" value="1"/>
</dbReference>
<name>A0A6I2GCC0_9LACT</name>